<sequence length="205" mass="21892">MSETVETRPPAAVAPGGPAVWAAAAGLVLLLTAGQLAVATFVPGIDRFAGKAFGARLVAYPVLMLLVPVLWWATHRGRGWRGQPWVATTLVMVPFLIDVTGNTLDLYDTVVWWDDANHFVNWALLCGGLGLLLPRTGRAGLDVLVVAGLGAVLAIGWEVGEWWTFIRHGTELGTAYEDTLGDEVLGTLGATVAGVSIALVRRRRR</sequence>
<dbReference type="EMBL" id="JAMOIL010000001">
    <property type="protein sequence ID" value="MCM0618946.1"/>
    <property type="molecule type" value="Genomic_DNA"/>
</dbReference>
<feature type="transmembrane region" description="Helical" evidence="1">
    <location>
        <begin position="141"/>
        <end position="160"/>
    </location>
</feature>
<evidence type="ECO:0000256" key="1">
    <source>
        <dbReference type="SAM" id="Phobius"/>
    </source>
</evidence>
<evidence type="ECO:0000313" key="2">
    <source>
        <dbReference type="EMBL" id="MCM0618946.1"/>
    </source>
</evidence>
<feature type="transmembrane region" description="Helical" evidence="1">
    <location>
        <begin position="180"/>
        <end position="200"/>
    </location>
</feature>
<protein>
    <submittedName>
        <fullName evidence="2">Uncharacterized protein</fullName>
    </submittedName>
</protein>
<keyword evidence="3" id="KW-1185">Reference proteome</keyword>
<proteinExistence type="predicted"/>
<reference evidence="2" key="1">
    <citation type="submission" date="2022-05" db="EMBL/GenBank/DDBJ databases">
        <authorList>
            <person name="Tuo L."/>
        </authorList>
    </citation>
    <scope>NUCLEOTIDE SEQUENCE</scope>
    <source>
        <strain evidence="2">BSK12Z-4</strain>
    </source>
</reference>
<organism evidence="2 3">
    <name type="scientific">Nocardioides bruguierae</name>
    <dbReference type="NCBI Taxonomy" id="2945102"/>
    <lineage>
        <taxon>Bacteria</taxon>
        <taxon>Bacillati</taxon>
        <taxon>Actinomycetota</taxon>
        <taxon>Actinomycetes</taxon>
        <taxon>Propionibacteriales</taxon>
        <taxon>Nocardioidaceae</taxon>
        <taxon>Nocardioides</taxon>
    </lineage>
</organism>
<dbReference type="Proteomes" id="UP001139485">
    <property type="component" value="Unassembled WGS sequence"/>
</dbReference>
<keyword evidence="1" id="KW-0472">Membrane</keyword>
<evidence type="ECO:0000313" key="3">
    <source>
        <dbReference type="Proteomes" id="UP001139485"/>
    </source>
</evidence>
<name>A0A9X2D4D6_9ACTN</name>
<accession>A0A9X2D4D6</accession>
<comment type="caution">
    <text evidence="2">The sequence shown here is derived from an EMBL/GenBank/DDBJ whole genome shotgun (WGS) entry which is preliminary data.</text>
</comment>
<feature type="transmembrane region" description="Helical" evidence="1">
    <location>
        <begin position="57"/>
        <end position="74"/>
    </location>
</feature>
<keyword evidence="1" id="KW-0812">Transmembrane</keyword>
<keyword evidence="1" id="KW-1133">Transmembrane helix</keyword>
<dbReference type="RefSeq" id="WP_250054399.1">
    <property type="nucleotide sequence ID" value="NZ_JAMJPH010000020.1"/>
</dbReference>
<feature type="transmembrane region" description="Helical" evidence="1">
    <location>
        <begin position="20"/>
        <end position="45"/>
    </location>
</feature>
<dbReference type="AlphaFoldDB" id="A0A9X2D4D6"/>
<gene>
    <name evidence="2" type="ORF">M8330_01395</name>
</gene>